<accession>A0ABW9G8I4</accession>
<dbReference type="EC" id="3.1.1.29" evidence="3"/>
<dbReference type="PROSITE" id="PS00745">
    <property type="entry name" value="RF_PROK_I"/>
    <property type="match status" value="1"/>
</dbReference>
<protein>
    <submittedName>
        <fullName evidence="3">Alternative ribosome rescue aminoacyl-tRNA hydrolase ArfB</fullName>
        <ecNumber evidence="3">3.1.1.29</ecNumber>
    </submittedName>
</protein>
<gene>
    <name evidence="3" type="primary">arfB</name>
    <name evidence="3" type="ORF">ABUE30_13170</name>
</gene>
<dbReference type="GO" id="GO:0004045">
    <property type="term" value="F:peptidyl-tRNA hydrolase activity"/>
    <property type="evidence" value="ECO:0007669"/>
    <property type="project" value="UniProtKB-EC"/>
</dbReference>
<dbReference type="PANTHER" id="PTHR47814">
    <property type="entry name" value="PEPTIDYL-TRNA HYDROLASE ARFB"/>
    <property type="match status" value="1"/>
</dbReference>
<keyword evidence="4" id="KW-1185">Reference proteome</keyword>
<dbReference type="Proteomes" id="UP001629953">
    <property type="component" value="Unassembled WGS sequence"/>
</dbReference>
<proteinExistence type="predicted"/>
<reference evidence="3 4" key="1">
    <citation type="journal article" date="2013" name="Int. J. Syst. Evol. Microbiol.">
        <title>Celerinatantimonas yamalensis sp. nov., a cold-adapted diazotrophic bacterium from a cold permafrost brine.</title>
        <authorList>
            <person name="Shcherbakova V."/>
            <person name="Chuvilskaya N."/>
            <person name="Rivkina E."/>
            <person name="Demidov N."/>
            <person name="Uchaeva V."/>
            <person name="Suetin S."/>
            <person name="Suzina N."/>
            <person name="Gilichinsky D."/>
        </authorList>
    </citation>
    <scope>NUCLEOTIDE SEQUENCE [LARGE SCALE GENOMIC DNA]</scope>
    <source>
        <strain evidence="3 4">C7</strain>
    </source>
</reference>
<dbReference type="SUPFAM" id="SSF110916">
    <property type="entry name" value="Peptidyl-tRNA hydrolase domain-like"/>
    <property type="match status" value="1"/>
</dbReference>
<evidence type="ECO:0000313" key="3">
    <source>
        <dbReference type="EMBL" id="MFM2485996.1"/>
    </source>
</evidence>
<dbReference type="EMBL" id="JBEQCT010000006">
    <property type="protein sequence ID" value="MFM2485996.1"/>
    <property type="molecule type" value="Genomic_DNA"/>
</dbReference>
<dbReference type="Gene3D" id="3.30.160.20">
    <property type="match status" value="1"/>
</dbReference>
<dbReference type="PANTHER" id="PTHR47814:SF1">
    <property type="entry name" value="PEPTIDYL-TRNA HYDROLASE ARFB"/>
    <property type="match status" value="1"/>
</dbReference>
<organism evidence="3 4">
    <name type="scientific">Celerinatantimonas yamalensis</name>
    <dbReference type="NCBI Taxonomy" id="559956"/>
    <lineage>
        <taxon>Bacteria</taxon>
        <taxon>Pseudomonadati</taxon>
        <taxon>Pseudomonadota</taxon>
        <taxon>Gammaproteobacteria</taxon>
        <taxon>Celerinatantimonadaceae</taxon>
        <taxon>Celerinatantimonas</taxon>
    </lineage>
</organism>
<keyword evidence="3" id="KW-0378">Hydrolase</keyword>
<dbReference type="Pfam" id="PF00472">
    <property type="entry name" value="RF-1"/>
    <property type="match status" value="1"/>
</dbReference>
<feature type="region of interest" description="Disordered" evidence="1">
    <location>
        <begin position="102"/>
        <end position="136"/>
    </location>
</feature>
<evidence type="ECO:0000256" key="1">
    <source>
        <dbReference type="SAM" id="MobiDB-lite"/>
    </source>
</evidence>
<sequence length="136" mass="15401">MLDVQVGVSISEQAISVQQIRASGPGGQNVNKVASAVELRLDIAASGLTDAQQHRLRQYRDQRITRQGEVIIKAQQYRTFQLNLEDARLRLVELVAQALYQPKRRKKTRPTRASVGRRLDKKNQQGNKKALRAKPF</sequence>
<dbReference type="NCBIfam" id="NF006718">
    <property type="entry name" value="PRK09256.1"/>
    <property type="match status" value="1"/>
</dbReference>
<comment type="caution">
    <text evidence="3">The sequence shown here is derived from an EMBL/GenBank/DDBJ whole genome shotgun (WGS) entry which is preliminary data.</text>
</comment>
<dbReference type="InterPro" id="IPR000352">
    <property type="entry name" value="Pep_chain_release_fac_I"/>
</dbReference>
<name>A0ABW9G8I4_9GAMM</name>
<evidence type="ECO:0000259" key="2">
    <source>
        <dbReference type="PROSITE" id="PS00745"/>
    </source>
</evidence>
<evidence type="ECO:0000313" key="4">
    <source>
        <dbReference type="Proteomes" id="UP001629953"/>
    </source>
</evidence>
<dbReference type="RefSeq" id="WP_408624255.1">
    <property type="nucleotide sequence ID" value="NZ_JBEQCT010000006.1"/>
</dbReference>
<feature type="domain" description="Prokaryotic-type class I peptide chain release factors" evidence="2">
    <location>
        <begin position="21"/>
        <end position="37"/>
    </location>
</feature>